<protein>
    <submittedName>
        <fullName evidence="2">Putative kinesin-like protein unc-104-like</fullName>
    </submittedName>
</protein>
<feature type="region of interest" description="Disordered" evidence="1">
    <location>
        <begin position="29"/>
        <end position="63"/>
    </location>
</feature>
<evidence type="ECO:0000256" key="1">
    <source>
        <dbReference type="SAM" id="MobiDB-lite"/>
    </source>
</evidence>
<organism evidence="2 3">
    <name type="scientific">Homarus americanus</name>
    <name type="common">American lobster</name>
    <dbReference type="NCBI Taxonomy" id="6706"/>
    <lineage>
        <taxon>Eukaryota</taxon>
        <taxon>Metazoa</taxon>
        <taxon>Ecdysozoa</taxon>
        <taxon>Arthropoda</taxon>
        <taxon>Crustacea</taxon>
        <taxon>Multicrustacea</taxon>
        <taxon>Malacostraca</taxon>
        <taxon>Eumalacostraca</taxon>
        <taxon>Eucarida</taxon>
        <taxon>Decapoda</taxon>
        <taxon>Pleocyemata</taxon>
        <taxon>Astacidea</taxon>
        <taxon>Nephropoidea</taxon>
        <taxon>Nephropidae</taxon>
        <taxon>Homarus</taxon>
    </lineage>
</organism>
<dbReference type="AlphaFoldDB" id="A0A8J5MTI3"/>
<dbReference type="EMBL" id="JAHLQT010026473">
    <property type="protein sequence ID" value="KAG7163388.1"/>
    <property type="molecule type" value="Genomic_DNA"/>
</dbReference>
<accession>A0A8J5MTI3</accession>
<feature type="non-terminal residue" evidence="2">
    <location>
        <position position="1"/>
    </location>
</feature>
<proteinExistence type="predicted"/>
<keyword evidence="3" id="KW-1185">Reference proteome</keyword>
<gene>
    <name evidence="2" type="ORF">Hamer_G004526</name>
</gene>
<evidence type="ECO:0000313" key="2">
    <source>
        <dbReference type="EMBL" id="KAG7163388.1"/>
    </source>
</evidence>
<evidence type="ECO:0000313" key="3">
    <source>
        <dbReference type="Proteomes" id="UP000747542"/>
    </source>
</evidence>
<name>A0A8J5MTI3_HOMAM</name>
<feature type="compositionally biased region" description="Low complexity" evidence="1">
    <location>
        <begin position="49"/>
        <end position="63"/>
    </location>
</feature>
<dbReference type="Proteomes" id="UP000747542">
    <property type="component" value="Unassembled WGS sequence"/>
</dbReference>
<sequence length="63" mass="6751">MPATDSDNMSEAERATALKFARFMQGRSVQIHTKQETPAQTPDEQDALTASVTSSCSSTTSAE</sequence>
<feature type="compositionally biased region" description="Polar residues" evidence="1">
    <location>
        <begin position="29"/>
        <end position="42"/>
    </location>
</feature>
<comment type="caution">
    <text evidence="2">The sequence shown here is derived from an EMBL/GenBank/DDBJ whole genome shotgun (WGS) entry which is preliminary data.</text>
</comment>
<reference evidence="2" key="1">
    <citation type="journal article" date="2021" name="Sci. Adv.">
        <title>The American lobster genome reveals insights on longevity, neural, and immune adaptations.</title>
        <authorList>
            <person name="Polinski J.M."/>
            <person name="Zimin A.V."/>
            <person name="Clark K.F."/>
            <person name="Kohn A.B."/>
            <person name="Sadowski N."/>
            <person name="Timp W."/>
            <person name="Ptitsyn A."/>
            <person name="Khanna P."/>
            <person name="Romanova D.Y."/>
            <person name="Williams P."/>
            <person name="Greenwood S.J."/>
            <person name="Moroz L.L."/>
            <person name="Walt D.R."/>
            <person name="Bodnar A.G."/>
        </authorList>
    </citation>
    <scope>NUCLEOTIDE SEQUENCE</scope>
    <source>
        <strain evidence="2">GMGI-L3</strain>
    </source>
</reference>